<feature type="compositionally biased region" description="Low complexity" evidence="1">
    <location>
        <begin position="60"/>
        <end position="72"/>
    </location>
</feature>
<dbReference type="AlphaFoldDB" id="A0A939BDL6"/>
<evidence type="ECO:0000256" key="1">
    <source>
        <dbReference type="SAM" id="MobiDB-lite"/>
    </source>
</evidence>
<dbReference type="Pfam" id="PF13200">
    <property type="entry name" value="DUF4015"/>
    <property type="match status" value="1"/>
</dbReference>
<gene>
    <name evidence="3" type="ORF">H6A12_02520</name>
</gene>
<name>A0A939BDL6_9FIRM</name>
<dbReference type="Proteomes" id="UP000774750">
    <property type="component" value="Unassembled WGS sequence"/>
</dbReference>
<organism evidence="3 4">
    <name type="scientific">Merdimmobilis hominis</name>
    <dbReference type="NCBI Taxonomy" id="2897707"/>
    <lineage>
        <taxon>Bacteria</taxon>
        <taxon>Bacillati</taxon>
        <taxon>Bacillota</taxon>
        <taxon>Clostridia</taxon>
        <taxon>Eubacteriales</taxon>
        <taxon>Oscillospiraceae</taxon>
        <taxon>Merdimmobilis</taxon>
    </lineage>
</organism>
<comment type="caution">
    <text evidence="3">The sequence shown here is derived from an EMBL/GenBank/DDBJ whole genome shotgun (WGS) entry which is preliminary data.</text>
</comment>
<reference evidence="3" key="1">
    <citation type="submission" date="2020-08" db="EMBL/GenBank/DDBJ databases">
        <authorList>
            <person name="Cejkova D."/>
            <person name="Kubasova T."/>
            <person name="Jahodarova E."/>
            <person name="Rychlik I."/>
        </authorList>
    </citation>
    <scope>NUCLEOTIDE SEQUENCE</scope>
    <source>
        <strain evidence="3">An559</strain>
    </source>
</reference>
<evidence type="ECO:0000313" key="4">
    <source>
        <dbReference type="Proteomes" id="UP000774750"/>
    </source>
</evidence>
<evidence type="ECO:0000259" key="2">
    <source>
        <dbReference type="Pfam" id="PF13200"/>
    </source>
</evidence>
<reference evidence="3" key="2">
    <citation type="journal article" date="2021" name="Sci. Rep.">
        <title>The distribution of antibiotic resistance genes in chicken gut microbiota commensals.</title>
        <authorList>
            <person name="Juricova H."/>
            <person name="Matiasovicova J."/>
            <person name="Kubasova T."/>
            <person name="Cejkova D."/>
            <person name="Rychlik I."/>
        </authorList>
    </citation>
    <scope>NUCLEOTIDE SEQUENCE</scope>
    <source>
        <strain evidence="3">An559</strain>
    </source>
</reference>
<protein>
    <recommendedName>
        <fullName evidence="2">DUF4015 domain-containing protein</fullName>
    </recommendedName>
</protein>
<keyword evidence="4" id="KW-1185">Reference proteome</keyword>
<sequence>MARPRKVVRTKRIYKKTHSKLPGRVARGVLFVLLLVLLVGFGYMVSKAIGGWLSAKPEQSLESTQSSVPSESTPEESLPESSEEPEQTAVRGVVMTPDKASLTGTALTDYLNELKAQGYTTVFVTLKDENGDVWYQSDAAEAIRLNTVRADAFDAQALCAEIKKAGLTPAAHITGLRDPKAAHVRNENSFAYANQLTTNWLDSSVELGGKAWLNPYMEKARLYLSQLAADAAAKGFEQIAVSDVNFPTRNTRNMNTILTEPARTVILGQTLDEMQAAAGDVPVYNWVDMAEQTALSENAGLVDLRAIGYEKNAPEVSLDSIAQQRSVLSQKFGTEADDLTIAKEMLRQMKADATLSGELMPVILQKDVQTLLPVLEELEIESYLVV</sequence>
<dbReference type="RefSeq" id="WP_204444449.1">
    <property type="nucleotide sequence ID" value="NZ_JACJKY010000003.1"/>
</dbReference>
<accession>A0A939BDL6</accession>
<dbReference type="EMBL" id="JACJKY010000003">
    <property type="protein sequence ID" value="MBM6920036.1"/>
    <property type="molecule type" value="Genomic_DNA"/>
</dbReference>
<proteinExistence type="predicted"/>
<feature type="region of interest" description="Disordered" evidence="1">
    <location>
        <begin position="60"/>
        <end position="90"/>
    </location>
</feature>
<feature type="domain" description="DUF4015" evidence="2">
    <location>
        <begin position="105"/>
        <end position="255"/>
    </location>
</feature>
<evidence type="ECO:0000313" key="3">
    <source>
        <dbReference type="EMBL" id="MBM6920036.1"/>
    </source>
</evidence>
<feature type="compositionally biased region" description="Acidic residues" evidence="1">
    <location>
        <begin position="73"/>
        <end position="86"/>
    </location>
</feature>
<dbReference type="InterPro" id="IPR025275">
    <property type="entry name" value="DUF4015"/>
</dbReference>